<evidence type="ECO:0000256" key="3">
    <source>
        <dbReference type="ARBA" id="ARBA00022679"/>
    </source>
</evidence>
<evidence type="ECO:0000256" key="5">
    <source>
        <dbReference type="ARBA" id="ARBA00022723"/>
    </source>
</evidence>
<dbReference type="InterPro" id="IPR015700">
    <property type="entry name" value="RPC1"/>
</dbReference>
<evidence type="ECO:0000259" key="9">
    <source>
        <dbReference type="Pfam" id="PF04997"/>
    </source>
</evidence>
<evidence type="ECO:0000256" key="1">
    <source>
        <dbReference type="ARBA" id="ARBA00012418"/>
    </source>
</evidence>
<evidence type="ECO:0000256" key="8">
    <source>
        <dbReference type="SAM" id="Phobius"/>
    </source>
</evidence>
<accession>A0A813EVS1</accession>
<evidence type="ECO:0000256" key="6">
    <source>
        <dbReference type="ARBA" id="ARBA00022833"/>
    </source>
</evidence>
<name>A0A813EVS1_POLGL</name>
<evidence type="ECO:0000256" key="7">
    <source>
        <dbReference type="ARBA" id="ARBA00023163"/>
    </source>
</evidence>
<evidence type="ECO:0000313" key="11">
    <source>
        <dbReference type="Proteomes" id="UP000654075"/>
    </source>
</evidence>
<keyword evidence="3" id="KW-0808">Transferase</keyword>
<dbReference type="Gene3D" id="4.10.860.120">
    <property type="entry name" value="RNA polymerase II, clamp domain"/>
    <property type="match status" value="1"/>
</dbReference>
<dbReference type="SUPFAM" id="SSF64484">
    <property type="entry name" value="beta and beta-prime subunits of DNA dependent RNA-polymerase"/>
    <property type="match status" value="1"/>
</dbReference>
<keyword evidence="8" id="KW-0812">Transmembrane</keyword>
<dbReference type="AlphaFoldDB" id="A0A813EVS1"/>
<dbReference type="EMBL" id="CAJNNV010013631">
    <property type="protein sequence ID" value="CAE8601876.1"/>
    <property type="molecule type" value="Genomic_DNA"/>
</dbReference>
<organism evidence="10 11">
    <name type="scientific">Polarella glacialis</name>
    <name type="common">Dinoflagellate</name>
    <dbReference type="NCBI Taxonomy" id="89957"/>
    <lineage>
        <taxon>Eukaryota</taxon>
        <taxon>Sar</taxon>
        <taxon>Alveolata</taxon>
        <taxon>Dinophyceae</taxon>
        <taxon>Suessiales</taxon>
        <taxon>Suessiaceae</taxon>
        <taxon>Polarella</taxon>
    </lineage>
</organism>
<evidence type="ECO:0000256" key="2">
    <source>
        <dbReference type="ARBA" id="ARBA00022478"/>
    </source>
</evidence>
<dbReference type="InterPro" id="IPR044893">
    <property type="entry name" value="RNA_pol_Rpb1_clamp_domain"/>
</dbReference>
<protein>
    <recommendedName>
        <fullName evidence="1">DNA-directed RNA polymerase</fullName>
        <ecNumber evidence="1">2.7.7.6</ecNumber>
    </recommendedName>
</protein>
<keyword evidence="2" id="KW-0240">DNA-directed RNA polymerase</keyword>
<gene>
    <name evidence="10" type="ORF">PGLA1383_LOCUS20144</name>
</gene>
<feature type="transmembrane region" description="Helical" evidence="8">
    <location>
        <begin position="117"/>
        <end position="136"/>
    </location>
</feature>
<dbReference type="GO" id="GO:0006351">
    <property type="term" value="P:DNA-templated transcription"/>
    <property type="evidence" value="ECO:0007669"/>
    <property type="project" value="InterPro"/>
</dbReference>
<keyword evidence="8" id="KW-1133">Transmembrane helix</keyword>
<dbReference type="EC" id="2.7.7.6" evidence="1"/>
<dbReference type="InterPro" id="IPR007080">
    <property type="entry name" value="RNA_pol_Rpb1_1"/>
</dbReference>
<dbReference type="Pfam" id="PF04997">
    <property type="entry name" value="RNA_pol_Rpb1_1"/>
    <property type="match status" value="1"/>
</dbReference>
<sequence>MGPGNKSDVCGTCGKKLEDCVGHFGNVRLALPVYHAGFLRQTYQLLQCLCKAGARLRAEQRATYRLLSSQYLSRPDELQKSALHKRLIETCKKIRTCPHCGIYNATLKKRSGVPLMISRLVVFSFFLFFVLFIIVLEESLCFFLSLVNYCLVNYCLS</sequence>
<keyword evidence="4" id="KW-0548">Nucleotidyltransferase</keyword>
<dbReference type="GO" id="GO:0000428">
    <property type="term" value="C:DNA-directed RNA polymerase complex"/>
    <property type="evidence" value="ECO:0007669"/>
    <property type="project" value="UniProtKB-KW"/>
</dbReference>
<keyword evidence="11" id="KW-1185">Reference proteome</keyword>
<dbReference type="GO" id="GO:0046872">
    <property type="term" value="F:metal ion binding"/>
    <property type="evidence" value="ECO:0007669"/>
    <property type="project" value="UniProtKB-KW"/>
</dbReference>
<dbReference type="PANTHER" id="PTHR48446:SF1">
    <property type="entry name" value="DNA-DIRECTED RNA POLYMERASE SUBUNIT BETA' N-TERMINAL SECTION"/>
    <property type="match status" value="1"/>
</dbReference>
<proteinExistence type="predicted"/>
<evidence type="ECO:0000256" key="4">
    <source>
        <dbReference type="ARBA" id="ARBA00022695"/>
    </source>
</evidence>
<evidence type="ECO:0000313" key="10">
    <source>
        <dbReference type="EMBL" id="CAE8601876.1"/>
    </source>
</evidence>
<dbReference type="GO" id="GO:0003677">
    <property type="term" value="F:DNA binding"/>
    <property type="evidence" value="ECO:0007669"/>
    <property type="project" value="InterPro"/>
</dbReference>
<reference evidence="10" key="1">
    <citation type="submission" date="2021-02" db="EMBL/GenBank/DDBJ databases">
        <authorList>
            <person name="Dougan E. K."/>
            <person name="Rhodes N."/>
            <person name="Thang M."/>
            <person name="Chan C."/>
        </authorList>
    </citation>
    <scope>NUCLEOTIDE SEQUENCE</scope>
</reference>
<keyword evidence="5" id="KW-0479">Metal-binding</keyword>
<keyword evidence="7" id="KW-0804">Transcription</keyword>
<dbReference type="Proteomes" id="UP000654075">
    <property type="component" value="Unassembled WGS sequence"/>
</dbReference>
<keyword evidence="8" id="KW-0472">Membrane</keyword>
<keyword evidence="6" id="KW-0862">Zinc</keyword>
<feature type="domain" description="RNA polymerase Rpb1" evidence="9">
    <location>
        <begin position="3"/>
        <end position="110"/>
    </location>
</feature>
<dbReference type="GO" id="GO:0003899">
    <property type="term" value="F:DNA-directed RNA polymerase activity"/>
    <property type="evidence" value="ECO:0007669"/>
    <property type="project" value="UniProtKB-EC"/>
</dbReference>
<dbReference type="PANTHER" id="PTHR48446">
    <property type="entry name" value="DNA-DIRECTED RNA POLYMERASE SUBUNIT BETA' N-TERMINAL SECTION"/>
    <property type="match status" value="1"/>
</dbReference>
<comment type="caution">
    <text evidence="10">The sequence shown here is derived from an EMBL/GenBank/DDBJ whole genome shotgun (WGS) entry which is preliminary data.</text>
</comment>
<dbReference type="OrthoDB" id="270392at2759"/>